<keyword evidence="2" id="KW-1185">Reference proteome</keyword>
<dbReference type="EMBL" id="CAJVPW010009564">
    <property type="protein sequence ID" value="CAG8606677.1"/>
    <property type="molecule type" value="Genomic_DNA"/>
</dbReference>
<comment type="caution">
    <text evidence="1">The sequence shown here is derived from an EMBL/GenBank/DDBJ whole genome shotgun (WGS) entry which is preliminary data.</text>
</comment>
<dbReference type="Proteomes" id="UP000789366">
    <property type="component" value="Unassembled WGS sequence"/>
</dbReference>
<protein>
    <submittedName>
        <fullName evidence="1">753_t:CDS:1</fullName>
    </submittedName>
</protein>
<evidence type="ECO:0000313" key="2">
    <source>
        <dbReference type="Proteomes" id="UP000789366"/>
    </source>
</evidence>
<reference evidence="1" key="1">
    <citation type="submission" date="2021-06" db="EMBL/GenBank/DDBJ databases">
        <authorList>
            <person name="Kallberg Y."/>
            <person name="Tangrot J."/>
            <person name="Rosling A."/>
        </authorList>
    </citation>
    <scope>NUCLEOTIDE SEQUENCE</scope>
    <source>
        <strain evidence="1">28 12/20/2015</strain>
    </source>
</reference>
<organism evidence="1 2">
    <name type="scientific">Cetraspora pellucida</name>
    <dbReference type="NCBI Taxonomy" id="1433469"/>
    <lineage>
        <taxon>Eukaryota</taxon>
        <taxon>Fungi</taxon>
        <taxon>Fungi incertae sedis</taxon>
        <taxon>Mucoromycota</taxon>
        <taxon>Glomeromycotina</taxon>
        <taxon>Glomeromycetes</taxon>
        <taxon>Diversisporales</taxon>
        <taxon>Gigasporaceae</taxon>
        <taxon>Cetraspora</taxon>
    </lineage>
</organism>
<gene>
    <name evidence="1" type="ORF">SPELUC_LOCUS7339</name>
</gene>
<name>A0ACA9MPZ5_9GLOM</name>
<accession>A0ACA9MPZ5</accession>
<feature type="non-terminal residue" evidence="1">
    <location>
        <position position="1"/>
    </location>
</feature>
<sequence>PVKLNQKRKAISVTEVLDTYYMPEILIEENDILMNKVKDPAPTDNKTVSETILEDLINEYLELLKNFTLEP</sequence>
<proteinExistence type="predicted"/>
<evidence type="ECO:0000313" key="1">
    <source>
        <dbReference type="EMBL" id="CAG8606677.1"/>
    </source>
</evidence>